<protein>
    <recommendedName>
        <fullName evidence="3">Conjugal transfer protein TraB</fullName>
    </recommendedName>
</protein>
<dbReference type="RefSeq" id="WP_173080451.1">
    <property type="nucleotide sequence ID" value="NZ_BLTE01000001.1"/>
</dbReference>
<reference evidence="1 2" key="1">
    <citation type="submission" date="2020-04" db="EMBL/GenBank/DDBJ databases">
        <authorList>
            <consortium name="Desulfovibrio sp. FSS-1 genome sequencing consortium"/>
            <person name="Shimoshige H."/>
            <person name="Kobayashi H."/>
            <person name="Maekawa T."/>
        </authorList>
    </citation>
    <scope>NUCLEOTIDE SEQUENCE [LARGE SCALE GENOMIC DNA]</scope>
    <source>
        <strain evidence="1 2">SIID29052-01</strain>
    </source>
</reference>
<evidence type="ECO:0000313" key="2">
    <source>
        <dbReference type="Proteomes" id="UP000494245"/>
    </source>
</evidence>
<evidence type="ECO:0008006" key="3">
    <source>
        <dbReference type="Google" id="ProtNLM"/>
    </source>
</evidence>
<dbReference type="AlphaFoldDB" id="A0A6V8LVU9"/>
<dbReference type="Proteomes" id="UP000494245">
    <property type="component" value="Unassembled WGS sequence"/>
</dbReference>
<name>A0A6V8LVU9_9BACT</name>
<evidence type="ECO:0000313" key="1">
    <source>
        <dbReference type="EMBL" id="GFK92385.1"/>
    </source>
</evidence>
<comment type="caution">
    <text evidence="1">The sequence shown here is derived from an EMBL/GenBank/DDBJ whole genome shotgun (WGS) entry which is preliminary data.</text>
</comment>
<dbReference type="EMBL" id="BLTE01000001">
    <property type="protein sequence ID" value="GFK92385.1"/>
    <property type="molecule type" value="Genomic_DNA"/>
</dbReference>
<gene>
    <name evidence="1" type="ORF">NNJEOMEG_00210</name>
</gene>
<organism evidence="1 2">
    <name type="scientific">Fundidesulfovibrio magnetotacticus</name>
    <dbReference type="NCBI Taxonomy" id="2730080"/>
    <lineage>
        <taxon>Bacteria</taxon>
        <taxon>Pseudomonadati</taxon>
        <taxon>Thermodesulfobacteriota</taxon>
        <taxon>Desulfovibrionia</taxon>
        <taxon>Desulfovibrionales</taxon>
        <taxon>Desulfovibrionaceae</taxon>
        <taxon>Fundidesulfovibrio</taxon>
    </lineage>
</organism>
<accession>A0A6V8LVU9</accession>
<sequence length="59" mass="6772">MDKIQDKALQVAKEIVVKFVETGRISPSNFTEHFSRIYLEVLRTITTHEPYPGKPGEPE</sequence>
<keyword evidence="2" id="KW-1185">Reference proteome</keyword>
<proteinExistence type="predicted"/>
<reference evidence="1 2" key="2">
    <citation type="submission" date="2020-05" db="EMBL/GenBank/DDBJ databases">
        <title>Draft genome sequence of Desulfovibrio sp. strainFSS-1.</title>
        <authorList>
            <person name="Shimoshige H."/>
            <person name="Kobayashi H."/>
            <person name="Maekawa T."/>
        </authorList>
    </citation>
    <scope>NUCLEOTIDE SEQUENCE [LARGE SCALE GENOMIC DNA]</scope>
    <source>
        <strain evidence="1 2">SIID29052-01</strain>
    </source>
</reference>